<dbReference type="AlphaFoldDB" id="A0A5S4YM39"/>
<gene>
    <name evidence="1" type="ORF">FXV83_16225</name>
</gene>
<organism evidence="1 2">
    <name type="scientific">Bradyrhizobium hipponense</name>
    <dbReference type="NCBI Taxonomy" id="2605638"/>
    <lineage>
        <taxon>Bacteria</taxon>
        <taxon>Pseudomonadati</taxon>
        <taxon>Pseudomonadota</taxon>
        <taxon>Alphaproteobacteria</taxon>
        <taxon>Hyphomicrobiales</taxon>
        <taxon>Nitrobacteraceae</taxon>
        <taxon>Bradyrhizobium</taxon>
    </lineage>
</organism>
<name>A0A5S4YM39_9BRAD</name>
<dbReference type="EMBL" id="VSTH01000051">
    <property type="protein sequence ID" value="TYO65481.1"/>
    <property type="molecule type" value="Genomic_DNA"/>
</dbReference>
<dbReference type="RefSeq" id="WP_148740415.1">
    <property type="nucleotide sequence ID" value="NZ_VSTH01000051.1"/>
</dbReference>
<sequence>MTRLVPRPQPTLTVVTKDGSVAQVCMRSLRIAREAAHVLNDGGNYRAVFARLQPPAPRVPRGWAFVEA</sequence>
<reference evidence="1 2" key="1">
    <citation type="submission" date="2019-08" db="EMBL/GenBank/DDBJ databases">
        <title>Bradyrhizobium hipponensis sp. nov., a rhizobium isolated from a Lupinus angustifolius root nodule in Tunisia.</title>
        <authorList>
            <person name="Off K."/>
            <person name="Rejili M."/>
            <person name="Mars M."/>
            <person name="Brachmann A."/>
            <person name="Marin M."/>
        </authorList>
    </citation>
    <scope>NUCLEOTIDE SEQUENCE [LARGE SCALE GENOMIC DNA]</scope>
    <source>
        <strain evidence="2">aSej3</strain>
    </source>
</reference>
<comment type="caution">
    <text evidence="1">The sequence shown here is derived from an EMBL/GenBank/DDBJ whole genome shotgun (WGS) entry which is preliminary data.</text>
</comment>
<dbReference type="Proteomes" id="UP000324797">
    <property type="component" value="Unassembled WGS sequence"/>
</dbReference>
<keyword evidence="2" id="KW-1185">Reference proteome</keyword>
<evidence type="ECO:0000313" key="1">
    <source>
        <dbReference type="EMBL" id="TYO65481.1"/>
    </source>
</evidence>
<accession>A0A5S4YM39</accession>
<evidence type="ECO:0000313" key="2">
    <source>
        <dbReference type="Proteomes" id="UP000324797"/>
    </source>
</evidence>
<proteinExistence type="predicted"/>
<protein>
    <submittedName>
        <fullName evidence="1">Uncharacterized protein</fullName>
    </submittedName>
</protein>